<evidence type="ECO:0000313" key="2">
    <source>
        <dbReference type="Proteomes" id="UP000217250"/>
    </source>
</evidence>
<gene>
    <name evidence="1" type="ORF">CGC50_12430</name>
</gene>
<dbReference type="Proteomes" id="UP000217250">
    <property type="component" value="Chromosome"/>
</dbReference>
<organism evidence="1 2">
    <name type="scientific">Capnocytophaga gingivalis</name>
    <dbReference type="NCBI Taxonomy" id="1017"/>
    <lineage>
        <taxon>Bacteria</taxon>
        <taxon>Pseudomonadati</taxon>
        <taxon>Bacteroidota</taxon>
        <taxon>Flavobacteriia</taxon>
        <taxon>Flavobacteriales</taxon>
        <taxon>Flavobacteriaceae</taxon>
        <taxon>Capnocytophaga</taxon>
    </lineage>
</organism>
<dbReference type="AlphaFoldDB" id="A0A250FS82"/>
<protein>
    <submittedName>
        <fullName evidence="1">Uncharacterized protein</fullName>
    </submittedName>
</protein>
<dbReference type="KEGG" id="cgh:CGC50_12430"/>
<evidence type="ECO:0000313" key="1">
    <source>
        <dbReference type="EMBL" id="ATA87861.1"/>
    </source>
</evidence>
<reference evidence="2" key="1">
    <citation type="submission" date="2017-06" db="EMBL/GenBank/DDBJ databases">
        <title>Capnocytophaga spp. assemblies.</title>
        <authorList>
            <person name="Gulvik C.A."/>
        </authorList>
    </citation>
    <scope>NUCLEOTIDE SEQUENCE [LARGE SCALE GENOMIC DNA]</scope>
    <source>
        <strain evidence="2">H1496</strain>
    </source>
</reference>
<accession>A0A250FS82</accession>
<sequence length="78" mass="9250">MGEELSQWLVEVAEKISAEKNFQKRLSRFPKEIKKAKLLDSDDQEFLEEIFDYMLDLSFIVKENKEELADIYEAYNGL</sequence>
<dbReference type="EMBL" id="CP022386">
    <property type="protein sequence ID" value="ATA87861.1"/>
    <property type="molecule type" value="Genomic_DNA"/>
</dbReference>
<name>A0A250FS82_9FLAO</name>
<proteinExistence type="predicted"/>